<dbReference type="Proteomes" id="UP001500889">
    <property type="component" value="Chromosome A"/>
</dbReference>
<sequence length="106" mass="12260">MNKEMEMGDRSENPSTSKEKHKLEKQPEGPTPLAPYKKFIEKYRKTVPEKSESEQFHEATSVWSSMSLEERKTFCYAEDQLKDEAKTEGNEAKQNVKKVQKSCVVS</sequence>
<feature type="region of interest" description="Disordered" evidence="1">
    <location>
        <begin position="1"/>
        <end position="36"/>
    </location>
</feature>
<dbReference type="GO" id="GO:0005634">
    <property type="term" value="C:nucleus"/>
    <property type="evidence" value="ECO:0007669"/>
    <property type="project" value="UniProtKB-ARBA"/>
</dbReference>
<dbReference type="EMBL" id="AP029266">
    <property type="protein sequence ID" value="BFG02423.1"/>
    <property type="molecule type" value="Genomic_DNA"/>
</dbReference>
<evidence type="ECO:0000256" key="1">
    <source>
        <dbReference type="SAM" id="MobiDB-lite"/>
    </source>
</evidence>
<evidence type="ECO:0000313" key="3">
    <source>
        <dbReference type="Proteomes" id="UP001500889"/>
    </source>
</evidence>
<keyword evidence="3" id="KW-1185">Reference proteome</keyword>
<reference evidence="2 3" key="1">
    <citation type="submission" date="2024-02" db="EMBL/GenBank/DDBJ databases">
        <title>A chromosome-level genome assembly of Drosophila madeirensis, a fruit fly species endemic to Madeira island.</title>
        <authorList>
            <person name="Tomihara K."/>
            <person name="Llopart A."/>
            <person name="Yamamoto D."/>
        </authorList>
    </citation>
    <scope>NUCLEOTIDE SEQUENCE [LARGE SCALE GENOMIC DNA]</scope>
    <source>
        <strain evidence="2 3">RF1</strain>
    </source>
</reference>
<gene>
    <name evidence="2" type="ORF">DMAD_01928</name>
</gene>
<dbReference type="SUPFAM" id="SSF47095">
    <property type="entry name" value="HMG-box"/>
    <property type="match status" value="1"/>
</dbReference>
<evidence type="ECO:0008006" key="4">
    <source>
        <dbReference type="Google" id="ProtNLM"/>
    </source>
</evidence>
<proteinExistence type="predicted"/>
<protein>
    <recommendedName>
        <fullName evidence="4">HMG box domain-containing protein</fullName>
    </recommendedName>
</protein>
<dbReference type="AlphaFoldDB" id="A0AAU9G1V2"/>
<evidence type="ECO:0000313" key="2">
    <source>
        <dbReference type="EMBL" id="BFG02423.1"/>
    </source>
</evidence>
<name>A0AAU9G1V2_DROMD</name>
<feature type="compositionally biased region" description="Basic and acidic residues" evidence="1">
    <location>
        <begin position="1"/>
        <end position="27"/>
    </location>
</feature>
<dbReference type="Gene3D" id="1.10.30.10">
    <property type="entry name" value="High mobility group box domain"/>
    <property type="match status" value="1"/>
</dbReference>
<organism evidence="2 3">
    <name type="scientific">Drosophila madeirensis</name>
    <name type="common">Fruit fly</name>
    <dbReference type="NCBI Taxonomy" id="30013"/>
    <lineage>
        <taxon>Eukaryota</taxon>
        <taxon>Metazoa</taxon>
        <taxon>Ecdysozoa</taxon>
        <taxon>Arthropoda</taxon>
        <taxon>Hexapoda</taxon>
        <taxon>Insecta</taxon>
        <taxon>Pterygota</taxon>
        <taxon>Neoptera</taxon>
        <taxon>Endopterygota</taxon>
        <taxon>Diptera</taxon>
        <taxon>Brachycera</taxon>
        <taxon>Muscomorpha</taxon>
        <taxon>Ephydroidea</taxon>
        <taxon>Drosophilidae</taxon>
        <taxon>Drosophila</taxon>
        <taxon>Sophophora</taxon>
    </lineage>
</organism>
<dbReference type="InterPro" id="IPR036910">
    <property type="entry name" value="HMG_box_dom_sf"/>
</dbReference>
<accession>A0AAU9G1V2</accession>
<feature type="region of interest" description="Disordered" evidence="1">
    <location>
        <begin position="85"/>
        <end position="106"/>
    </location>
</feature>